<reference evidence="1" key="1">
    <citation type="journal article" date="2021" name="Proc. Natl. Acad. Sci. U.S.A.">
        <title>A Catalog of Tens of Thousands of Viruses from Human Metagenomes Reveals Hidden Associations with Chronic Diseases.</title>
        <authorList>
            <person name="Tisza M.J."/>
            <person name="Buck C.B."/>
        </authorList>
    </citation>
    <scope>NUCLEOTIDE SEQUENCE</scope>
    <source>
        <strain evidence="1">CtrEg9</strain>
    </source>
</reference>
<protein>
    <submittedName>
        <fullName evidence="1">Minor capsid protein</fullName>
    </submittedName>
</protein>
<accession>A0A8S5PF43</accession>
<proteinExistence type="predicted"/>
<sequence length="106" mass="11484">MNILDIFGDHTITAWQTVQTAYGPKKGPERLIQGCMVVEENKLVRDSNGAEIVSTAQAAIPPEAKQDLEPGTMVRLPSGRETTVISVESVEPLSLPLPSFVRLNLA</sequence>
<name>A0A8S5PF43_9CAUD</name>
<organism evidence="1">
    <name type="scientific">Siphoviridae sp. ctrEg9</name>
    <dbReference type="NCBI Taxonomy" id="2825688"/>
    <lineage>
        <taxon>Viruses</taxon>
        <taxon>Duplodnaviria</taxon>
        <taxon>Heunggongvirae</taxon>
        <taxon>Uroviricota</taxon>
        <taxon>Caudoviricetes</taxon>
    </lineage>
</organism>
<evidence type="ECO:0000313" key="1">
    <source>
        <dbReference type="EMBL" id="DAE05799.1"/>
    </source>
</evidence>
<dbReference type="EMBL" id="BK015417">
    <property type="protein sequence ID" value="DAE05799.1"/>
    <property type="molecule type" value="Genomic_DNA"/>
</dbReference>